<dbReference type="Gene3D" id="3.90.1570.10">
    <property type="entry name" value="tt1808, chain A"/>
    <property type="match status" value="1"/>
</dbReference>
<evidence type="ECO:0000259" key="1">
    <source>
        <dbReference type="Pfam" id="PF05685"/>
    </source>
</evidence>
<dbReference type="PANTHER" id="PTHR35400">
    <property type="entry name" value="SLR1083 PROTEIN"/>
    <property type="match status" value="1"/>
</dbReference>
<keyword evidence="3" id="KW-1185">Reference proteome</keyword>
<proteinExistence type="predicted"/>
<dbReference type="SUPFAM" id="SSF52980">
    <property type="entry name" value="Restriction endonuclease-like"/>
    <property type="match status" value="1"/>
</dbReference>
<dbReference type="STRING" id="41431.PCC8801_2809"/>
<evidence type="ECO:0000313" key="3">
    <source>
        <dbReference type="Proteomes" id="UP000008204"/>
    </source>
</evidence>
<dbReference type="KEGG" id="cyp:PCC8801_2809"/>
<dbReference type="AlphaFoldDB" id="B7JUV7"/>
<reference evidence="3" key="1">
    <citation type="journal article" date="2011" name="MBio">
        <title>Novel metabolic attributes of the genus Cyanothece, comprising a group of unicellular nitrogen-fixing Cyanobacteria.</title>
        <authorList>
            <person name="Bandyopadhyay A."/>
            <person name="Elvitigala T."/>
            <person name="Welsh E."/>
            <person name="Stockel J."/>
            <person name="Liberton M."/>
            <person name="Min H."/>
            <person name="Sherman L.A."/>
            <person name="Pakrasi H.B."/>
        </authorList>
    </citation>
    <scope>NUCLEOTIDE SEQUENCE [LARGE SCALE GENOMIC DNA]</scope>
    <source>
        <strain evidence="3">PCC 8801</strain>
    </source>
</reference>
<sequence length="181" mass="21110">MSTLAKWTINNYHQMIDAGILAQRKVELIAGDIVEMTPEKPLHRRVTVKLADYFRDKLRGRGIIFEAHPITLFDSEPEPDIIIAQLPLERYDHRHPYAEDIELLIEVSDTTLKYDLDTKQKIYALAKIKEYWIIDIHGPQLKIFQQPESNRYLTQFNFTQGMISPIAFPDIEIESNKIFGL</sequence>
<dbReference type="InterPro" id="IPR012296">
    <property type="entry name" value="Nuclease_put_TT1808"/>
</dbReference>
<dbReference type="InterPro" id="IPR011335">
    <property type="entry name" value="Restrct_endonuc-II-like"/>
</dbReference>
<name>B7JUV7_RIPO1</name>
<dbReference type="eggNOG" id="COG4636">
    <property type="taxonomic scope" value="Bacteria"/>
</dbReference>
<dbReference type="InterPro" id="IPR008538">
    <property type="entry name" value="Uma2"/>
</dbReference>
<dbReference type="CDD" id="cd06260">
    <property type="entry name" value="DUF820-like"/>
    <property type="match status" value="1"/>
</dbReference>
<dbReference type="EMBL" id="CP001287">
    <property type="protein sequence ID" value="ACK66809.1"/>
    <property type="molecule type" value="Genomic_DNA"/>
</dbReference>
<dbReference type="HOGENOM" id="CLU_076312_2_0_3"/>
<dbReference type="PANTHER" id="PTHR35400:SF1">
    <property type="entry name" value="SLR1083 PROTEIN"/>
    <property type="match status" value="1"/>
</dbReference>
<dbReference type="Pfam" id="PF05685">
    <property type="entry name" value="Uma2"/>
    <property type="match status" value="1"/>
</dbReference>
<gene>
    <name evidence="2" type="ordered locus">PCC8801_2809</name>
</gene>
<feature type="domain" description="Putative restriction endonuclease" evidence="1">
    <location>
        <begin position="12"/>
        <end position="172"/>
    </location>
</feature>
<protein>
    <recommendedName>
        <fullName evidence="1">Putative restriction endonuclease domain-containing protein</fullName>
    </recommendedName>
</protein>
<organism evidence="2 3">
    <name type="scientific">Rippkaea orientalis (strain PCC 8801 / RF-1)</name>
    <name type="common">Cyanothece sp. (strain PCC 8801)</name>
    <dbReference type="NCBI Taxonomy" id="41431"/>
    <lineage>
        <taxon>Bacteria</taxon>
        <taxon>Bacillati</taxon>
        <taxon>Cyanobacteriota</taxon>
        <taxon>Cyanophyceae</taxon>
        <taxon>Oscillatoriophycideae</taxon>
        <taxon>Chroococcales</taxon>
        <taxon>Aphanothecaceae</taxon>
        <taxon>Rippkaea</taxon>
        <taxon>Rippkaea orientalis</taxon>
    </lineage>
</organism>
<dbReference type="Proteomes" id="UP000008204">
    <property type="component" value="Chromosome"/>
</dbReference>
<accession>B7JUV7</accession>
<evidence type="ECO:0000313" key="2">
    <source>
        <dbReference type="EMBL" id="ACK66809.1"/>
    </source>
</evidence>